<organism evidence="1 2">
    <name type="scientific">Pseudomonas reidholzensis</name>
    <dbReference type="NCBI Taxonomy" id="1785162"/>
    <lineage>
        <taxon>Bacteria</taxon>
        <taxon>Pseudomonadati</taxon>
        <taxon>Pseudomonadota</taxon>
        <taxon>Gammaproteobacteria</taxon>
        <taxon>Pseudomonadales</taxon>
        <taxon>Pseudomonadaceae</taxon>
        <taxon>Pseudomonas</taxon>
    </lineage>
</organism>
<dbReference type="RefSeq" id="WP_119140694.1">
    <property type="nucleotide sequence ID" value="NZ_CBCSFL010000026.1"/>
</dbReference>
<dbReference type="Proteomes" id="UP000263595">
    <property type="component" value="Unassembled WGS sequence"/>
</dbReference>
<dbReference type="OrthoDB" id="6892512at2"/>
<accession>A0A383RTG4</accession>
<proteinExistence type="predicted"/>
<evidence type="ECO:0000313" key="1">
    <source>
        <dbReference type="EMBL" id="SYX89944.1"/>
    </source>
</evidence>
<keyword evidence="2" id="KW-1185">Reference proteome</keyword>
<sequence length="91" mass="9632">MSKFNVGDLALTIYPVPGVPAGTVVDLLHKLSPGEAFKGPDGLSYTALALGWICARPGDVRSVAYAETSLMPLRGDFEPEQQKAKEAEPCA</sequence>
<dbReference type="EMBL" id="UNOZ01000013">
    <property type="protein sequence ID" value="SYX89944.1"/>
    <property type="molecule type" value="Genomic_DNA"/>
</dbReference>
<dbReference type="AlphaFoldDB" id="A0A383RTG4"/>
<protein>
    <submittedName>
        <fullName evidence="1">Uncharacterized protein</fullName>
    </submittedName>
</protein>
<reference evidence="2" key="1">
    <citation type="submission" date="2018-08" db="EMBL/GenBank/DDBJ databases">
        <authorList>
            <person name="Blom J."/>
        </authorList>
    </citation>
    <scope>NUCLEOTIDE SEQUENCE [LARGE SCALE GENOMIC DNA]</scope>
    <source>
        <strain evidence="2">CCOS 865</strain>
    </source>
</reference>
<gene>
    <name evidence="1" type="ORF">CCOS865_02210</name>
</gene>
<evidence type="ECO:0000313" key="2">
    <source>
        <dbReference type="Proteomes" id="UP000263595"/>
    </source>
</evidence>
<name>A0A383RTG4_9PSED</name>